<feature type="domain" description="Ricin B lectin" evidence="1">
    <location>
        <begin position="90"/>
        <end position="146"/>
    </location>
</feature>
<evidence type="ECO:0000313" key="2">
    <source>
        <dbReference type="EMBL" id="PFK27907.1"/>
    </source>
</evidence>
<dbReference type="CDD" id="cd00161">
    <property type="entry name" value="beta-trefoil_Ricin-like"/>
    <property type="match status" value="1"/>
</dbReference>
<dbReference type="Gene3D" id="2.80.10.50">
    <property type="match status" value="2"/>
</dbReference>
<evidence type="ECO:0000313" key="3">
    <source>
        <dbReference type="Proteomes" id="UP000224413"/>
    </source>
</evidence>
<sequence>MAFNLGSYYKINCKISGKVFDVRDESLNNGAYIQQYTWKNIDGQKFMVYPLDNGTYAFASKLSGKVFSVRAASMDNQAVIEQYDWSAEDKQKFYLTLQEANYYSGTSQLSGKVWDVRDSSTHNQALIQQYTWKDIDGQKFSFTPVDTISVPSTTTTPLPGVPEYHGYNDQLPDQTYPVVTAYTVAPFFAISDPRYGTNTARQVKENPYYLYIRKEYWKLLQSHTFAPGEDATFVYRTGISTVDQTASSTTTSTTIGADGGLQFKKLSVGLSSQYTTELQTSQSTTDAEMKEQEVAITLTNIHPYPVAWSKYILVREYHVERSDGSIVNTPWTVSLPNRTQSVYYPNEEMLRRPVLIEFENYSL</sequence>
<accession>A0A9X6X6B6</accession>
<reference evidence="2 3" key="1">
    <citation type="submission" date="2017-09" db="EMBL/GenBank/DDBJ databases">
        <title>Large-scale bioinformatics analysis of Bacillus genomes uncovers conserved roles of natural products in bacterial physiology.</title>
        <authorList>
            <consortium name="Agbiome Team Llc"/>
            <person name="Bleich R.M."/>
            <person name="Grubbs K.J."/>
            <person name="Santa Maria K.C."/>
            <person name="Allen S.E."/>
            <person name="Farag S."/>
            <person name="Shank E.A."/>
            <person name="Bowers A."/>
        </authorList>
    </citation>
    <scope>NUCLEOTIDE SEQUENCE [LARGE SCALE GENOMIC DNA]</scope>
    <source>
        <strain evidence="2 3">AFS083741</strain>
    </source>
</reference>
<feature type="domain" description="Ricin B lectin" evidence="1">
    <location>
        <begin position="6"/>
        <end position="83"/>
    </location>
</feature>
<dbReference type="InterPro" id="IPR035992">
    <property type="entry name" value="Ricin_B-like_lectins"/>
</dbReference>
<dbReference type="Pfam" id="PF14200">
    <property type="entry name" value="RicinB_lectin_2"/>
    <property type="match status" value="2"/>
</dbReference>
<dbReference type="SUPFAM" id="SSF50370">
    <property type="entry name" value="Ricin B-like lectins"/>
    <property type="match status" value="1"/>
</dbReference>
<dbReference type="AlphaFoldDB" id="A0A9X6X6B6"/>
<comment type="caution">
    <text evidence="2">The sequence shown here is derived from an EMBL/GenBank/DDBJ whole genome shotgun (WGS) entry which is preliminary data.</text>
</comment>
<gene>
    <name evidence="2" type="ORF">COI98_00905</name>
</gene>
<protein>
    <submittedName>
        <fullName evidence="2">Insecticidal toxin</fullName>
    </submittedName>
</protein>
<organism evidence="2 3">
    <name type="scientific">Bacillus cereus</name>
    <dbReference type="NCBI Taxonomy" id="1396"/>
    <lineage>
        <taxon>Bacteria</taxon>
        <taxon>Bacillati</taxon>
        <taxon>Bacillota</taxon>
        <taxon>Bacilli</taxon>
        <taxon>Bacillales</taxon>
        <taxon>Bacillaceae</taxon>
        <taxon>Bacillus</taxon>
        <taxon>Bacillus cereus group</taxon>
    </lineage>
</organism>
<dbReference type="InterPro" id="IPR000772">
    <property type="entry name" value="Ricin_B_lectin"/>
</dbReference>
<dbReference type="RefSeq" id="WP_098582589.1">
    <property type="nucleotide sequence ID" value="NZ_NUWJ01000010.1"/>
</dbReference>
<name>A0A9X6X6B6_BACCE</name>
<dbReference type="EMBL" id="NUWJ01000010">
    <property type="protein sequence ID" value="PFK27907.1"/>
    <property type="molecule type" value="Genomic_DNA"/>
</dbReference>
<dbReference type="Proteomes" id="UP000224413">
    <property type="component" value="Unassembled WGS sequence"/>
</dbReference>
<proteinExistence type="predicted"/>
<evidence type="ECO:0000259" key="1">
    <source>
        <dbReference type="Pfam" id="PF14200"/>
    </source>
</evidence>